<keyword evidence="2" id="KW-1185">Reference proteome</keyword>
<dbReference type="AlphaFoldDB" id="A0A4Z1HTU2"/>
<comment type="caution">
    <text evidence="1">The sequence shown here is derived from an EMBL/GenBank/DDBJ whole genome shotgun (WGS) entry which is preliminary data.</text>
</comment>
<dbReference type="Proteomes" id="UP000297527">
    <property type="component" value="Unassembled WGS sequence"/>
</dbReference>
<organism evidence="1 2">
    <name type="scientific">Botryotinia convoluta</name>
    <dbReference type="NCBI Taxonomy" id="54673"/>
    <lineage>
        <taxon>Eukaryota</taxon>
        <taxon>Fungi</taxon>
        <taxon>Dikarya</taxon>
        <taxon>Ascomycota</taxon>
        <taxon>Pezizomycotina</taxon>
        <taxon>Leotiomycetes</taxon>
        <taxon>Helotiales</taxon>
        <taxon>Sclerotiniaceae</taxon>
        <taxon>Botryotinia</taxon>
    </lineage>
</organism>
<sequence length="79" mass="8752">MAHQSRASLAASSLDIDHTTKLILEINFLDPWNIKSSRPGIFKVKNIAYRLSFSPALTIDVCRIAIDDAGDHEPTVEES</sequence>
<protein>
    <submittedName>
        <fullName evidence="1">Uncharacterized protein</fullName>
    </submittedName>
</protein>
<evidence type="ECO:0000313" key="2">
    <source>
        <dbReference type="Proteomes" id="UP000297527"/>
    </source>
</evidence>
<reference evidence="1 2" key="1">
    <citation type="submission" date="2017-12" db="EMBL/GenBank/DDBJ databases">
        <title>Comparative genomics of Botrytis spp.</title>
        <authorList>
            <person name="Valero-Jimenez C.A."/>
            <person name="Tapia P."/>
            <person name="Veloso J."/>
            <person name="Silva-Moreno E."/>
            <person name="Staats M."/>
            <person name="Valdes J.H."/>
            <person name="Van Kan J.A.L."/>
        </authorList>
    </citation>
    <scope>NUCLEOTIDE SEQUENCE [LARGE SCALE GENOMIC DNA]</scope>
    <source>
        <strain evidence="1 2">MUCL11595</strain>
    </source>
</reference>
<name>A0A4Z1HTU2_9HELO</name>
<accession>A0A4Z1HTU2</accession>
<gene>
    <name evidence="1" type="ORF">BCON_0143g00230</name>
</gene>
<dbReference type="EMBL" id="PQXN01000143">
    <property type="protein sequence ID" value="TGO52341.1"/>
    <property type="molecule type" value="Genomic_DNA"/>
</dbReference>
<proteinExistence type="predicted"/>
<evidence type="ECO:0000313" key="1">
    <source>
        <dbReference type="EMBL" id="TGO52341.1"/>
    </source>
</evidence>